<dbReference type="EMBL" id="JAQZAO010000001">
    <property type="protein sequence ID" value="MDD7963975.1"/>
    <property type="molecule type" value="Genomic_DNA"/>
</dbReference>
<dbReference type="Proteomes" id="UP001300763">
    <property type="component" value="Unassembled WGS sequence"/>
</dbReference>
<organism evidence="1 2">
    <name type="scientific">Actinomycetospora lemnae</name>
    <dbReference type="NCBI Taxonomy" id="3019891"/>
    <lineage>
        <taxon>Bacteria</taxon>
        <taxon>Bacillati</taxon>
        <taxon>Actinomycetota</taxon>
        <taxon>Actinomycetes</taxon>
        <taxon>Pseudonocardiales</taxon>
        <taxon>Pseudonocardiaceae</taxon>
        <taxon>Actinomycetospora</taxon>
    </lineage>
</organism>
<gene>
    <name evidence="1" type="ORF">PGB27_01320</name>
</gene>
<dbReference type="RefSeq" id="WP_274198527.1">
    <property type="nucleotide sequence ID" value="NZ_JAQZAO010000001.1"/>
</dbReference>
<evidence type="ECO:0008006" key="3">
    <source>
        <dbReference type="Google" id="ProtNLM"/>
    </source>
</evidence>
<reference evidence="1 2" key="1">
    <citation type="submission" date="2023-02" db="EMBL/GenBank/DDBJ databases">
        <title>Genome sequencing required for Actinomycetospora new species description.</title>
        <authorList>
            <person name="Saimee Y."/>
            <person name="Duangmal K."/>
        </authorList>
    </citation>
    <scope>NUCLEOTIDE SEQUENCE [LARGE SCALE GENOMIC DNA]</scope>
    <source>
        <strain evidence="1 2">DW7H6</strain>
    </source>
</reference>
<evidence type="ECO:0000313" key="2">
    <source>
        <dbReference type="Proteomes" id="UP001300763"/>
    </source>
</evidence>
<comment type="caution">
    <text evidence="1">The sequence shown here is derived from an EMBL/GenBank/DDBJ whole genome shotgun (WGS) entry which is preliminary data.</text>
</comment>
<sequence>MDLPVTSFTVRDARTLTLALVAAWESGVSREDLSLLIDDLTSDVVDHATAEASLVLELTLADELLRVGLADGSAVRPVAEDVTHVDSWALAHRWGEEPYRGGHRIWFELRPPVPETGDDLAVTAEDVAAVAAALAAAETEIRPRADSRAETDTD</sequence>
<name>A0ABT5SMA6_9PSEU</name>
<evidence type="ECO:0000313" key="1">
    <source>
        <dbReference type="EMBL" id="MDD7963975.1"/>
    </source>
</evidence>
<proteinExistence type="predicted"/>
<accession>A0ABT5SMA6</accession>
<keyword evidence="2" id="KW-1185">Reference proteome</keyword>
<protein>
    <recommendedName>
        <fullName evidence="3">Histidine kinase/HSP90-like ATPase domain-containing protein</fullName>
    </recommendedName>
</protein>